<dbReference type="GO" id="GO:0000278">
    <property type="term" value="P:mitotic cell cycle"/>
    <property type="evidence" value="ECO:0007669"/>
    <property type="project" value="TreeGrafter"/>
</dbReference>
<dbReference type="GO" id="GO:0000981">
    <property type="term" value="F:DNA-binding transcription factor activity, RNA polymerase II-specific"/>
    <property type="evidence" value="ECO:0007669"/>
    <property type="project" value="TreeGrafter"/>
</dbReference>
<dbReference type="SMART" id="SM00717">
    <property type="entry name" value="SANT"/>
    <property type="match status" value="2"/>
</dbReference>
<dbReference type="InterPro" id="IPR009057">
    <property type="entry name" value="Homeodomain-like_sf"/>
</dbReference>
<dbReference type="InterPro" id="IPR017930">
    <property type="entry name" value="Myb_dom"/>
</dbReference>
<dbReference type="PANTHER" id="PTHR45614:SF265">
    <property type="entry name" value="MYB-LIKE DOMAIN-CONTAINING PROTEIN-RELATED"/>
    <property type="match status" value="1"/>
</dbReference>
<feature type="domain" description="Myb-like" evidence="2">
    <location>
        <begin position="60"/>
        <end position="111"/>
    </location>
</feature>
<feature type="compositionally biased region" description="Low complexity" evidence="1">
    <location>
        <begin position="186"/>
        <end position="197"/>
    </location>
</feature>
<feature type="compositionally biased region" description="Acidic residues" evidence="1">
    <location>
        <begin position="146"/>
        <end position="163"/>
    </location>
</feature>
<evidence type="ECO:0000256" key="1">
    <source>
        <dbReference type="SAM" id="MobiDB-lite"/>
    </source>
</evidence>
<dbReference type="GO" id="GO:0045944">
    <property type="term" value="P:positive regulation of transcription by RNA polymerase II"/>
    <property type="evidence" value="ECO:0007669"/>
    <property type="project" value="TreeGrafter"/>
</dbReference>
<dbReference type="Gene3D" id="1.10.10.60">
    <property type="entry name" value="Homeodomain-like"/>
    <property type="match status" value="2"/>
</dbReference>
<evidence type="ECO:0000259" key="3">
    <source>
        <dbReference type="PROSITE" id="PS51294"/>
    </source>
</evidence>
<dbReference type="Pfam" id="PF13921">
    <property type="entry name" value="Myb_DNA-bind_6"/>
    <property type="match status" value="1"/>
</dbReference>
<dbReference type="Proteomes" id="UP000188318">
    <property type="component" value="Unassembled WGS sequence"/>
</dbReference>
<dbReference type="InterPro" id="IPR050560">
    <property type="entry name" value="MYB_TF"/>
</dbReference>
<reference evidence="5" key="1">
    <citation type="journal article" date="2017" name="Genome Biol.">
        <title>Comparative genomics reveals high biological diversity and specific adaptations in the industrially and medically important fungal genus Aspergillus.</title>
        <authorList>
            <person name="de Vries R.P."/>
            <person name="Riley R."/>
            <person name="Wiebenga A."/>
            <person name="Aguilar-Osorio G."/>
            <person name="Amillis S."/>
            <person name="Uchima C.A."/>
            <person name="Anderluh G."/>
            <person name="Asadollahi M."/>
            <person name="Askin M."/>
            <person name="Barry K."/>
            <person name="Battaglia E."/>
            <person name="Bayram O."/>
            <person name="Benocci T."/>
            <person name="Braus-Stromeyer S.A."/>
            <person name="Caldana C."/>
            <person name="Canovas D."/>
            <person name="Cerqueira G.C."/>
            <person name="Chen F."/>
            <person name="Chen W."/>
            <person name="Choi C."/>
            <person name="Clum A."/>
            <person name="Dos Santos R.A."/>
            <person name="Damasio A.R."/>
            <person name="Diallinas G."/>
            <person name="Emri T."/>
            <person name="Fekete E."/>
            <person name="Flipphi M."/>
            <person name="Freyberg S."/>
            <person name="Gallo A."/>
            <person name="Gournas C."/>
            <person name="Habgood R."/>
            <person name="Hainaut M."/>
            <person name="Harispe M.L."/>
            <person name="Henrissat B."/>
            <person name="Hilden K.S."/>
            <person name="Hope R."/>
            <person name="Hossain A."/>
            <person name="Karabika E."/>
            <person name="Karaffa L."/>
            <person name="Karanyi Z."/>
            <person name="Krasevec N."/>
            <person name="Kuo A."/>
            <person name="Kusch H."/>
            <person name="LaButti K."/>
            <person name="Lagendijk E.L."/>
            <person name="Lapidus A."/>
            <person name="Levasseur A."/>
            <person name="Lindquist E."/>
            <person name="Lipzen A."/>
            <person name="Logrieco A.F."/>
            <person name="MacCabe A."/>
            <person name="Maekelae M.R."/>
            <person name="Malavazi I."/>
            <person name="Melin P."/>
            <person name="Meyer V."/>
            <person name="Mielnichuk N."/>
            <person name="Miskei M."/>
            <person name="Molnar A.P."/>
            <person name="Mule G."/>
            <person name="Ngan C.Y."/>
            <person name="Orejas M."/>
            <person name="Orosz E."/>
            <person name="Ouedraogo J.P."/>
            <person name="Overkamp K.M."/>
            <person name="Park H.-S."/>
            <person name="Perrone G."/>
            <person name="Piumi F."/>
            <person name="Punt P.J."/>
            <person name="Ram A.F."/>
            <person name="Ramon A."/>
            <person name="Rauscher S."/>
            <person name="Record E."/>
            <person name="Riano-Pachon D.M."/>
            <person name="Robert V."/>
            <person name="Roehrig J."/>
            <person name="Ruller R."/>
            <person name="Salamov A."/>
            <person name="Salih N.S."/>
            <person name="Samson R.A."/>
            <person name="Sandor E."/>
            <person name="Sanguinetti M."/>
            <person name="Schuetze T."/>
            <person name="Sepcic K."/>
            <person name="Shelest E."/>
            <person name="Sherlock G."/>
            <person name="Sophianopoulou V."/>
            <person name="Squina F.M."/>
            <person name="Sun H."/>
            <person name="Susca A."/>
            <person name="Todd R.B."/>
            <person name="Tsang A."/>
            <person name="Unkles S.E."/>
            <person name="van de Wiele N."/>
            <person name="van Rossen-Uffink D."/>
            <person name="Oliveira J.V."/>
            <person name="Vesth T.C."/>
            <person name="Visser J."/>
            <person name="Yu J.-H."/>
            <person name="Zhou M."/>
            <person name="Andersen M.R."/>
            <person name="Archer D.B."/>
            <person name="Baker S.E."/>
            <person name="Benoit I."/>
            <person name="Brakhage A.A."/>
            <person name="Braus G.H."/>
            <person name="Fischer R."/>
            <person name="Frisvad J.C."/>
            <person name="Goldman G.H."/>
            <person name="Houbraken J."/>
            <person name="Oakley B."/>
            <person name="Pocsi I."/>
            <person name="Scazzocchio C."/>
            <person name="Seiboth B."/>
            <person name="vanKuyk P.A."/>
            <person name="Wortman J."/>
            <person name="Dyer P.S."/>
            <person name="Grigoriev I.V."/>
        </authorList>
    </citation>
    <scope>NUCLEOTIDE SEQUENCE [LARGE SCALE GENOMIC DNA]</scope>
    <source>
        <strain evidence="5">ITEM 5010</strain>
    </source>
</reference>
<evidence type="ECO:0000313" key="4">
    <source>
        <dbReference type="EMBL" id="OOF92454.1"/>
    </source>
</evidence>
<evidence type="ECO:0000259" key="2">
    <source>
        <dbReference type="PROSITE" id="PS50090"/>
    </source>
</evidence>
<dbReference type="CDD" id="cd00167">
    <property type="entry name" value="SANT"/>
    <property type="match status" value="2"/>
</dbReference>
<gene>
    <name evidence="4" type="ORF">ASPCADRAFT_509420</name>
</gene>
<dbReference type="SUPFAM" id="SSF46689">
    <property type="entry name" value="Homeodomain-like"/>
    <property type="match status" value="1"/>
</dbReference>
<feature type="region of interest" description="Disordered" evidence="1">
    <location>
        <begin position="111"/>
        <end position="209"/>
    </location>
</feature>
<sequence length="344" mass="38579">MPWRRGGIKAIGRQRRMISWSVVFDYMERPDLDCSWTEVAAIVCTRTPDQCAKRWKQCLDPQLDHSEWTEAESRRLLEAVCAKGRRWKQIQVEFFPARSRNAIKNQYTIVTRRRMRSNNKNGEVAPKDNELEPHSGSIQLKHQVEDEIEIVEEEDKNEDEDEDQNKQGGDEESEDDVGCWQEHAHSSSAGVVGPPSGLAQIAPNTGSPNPMYESPWDLFTGISHDALHAALQAGPDFDLPGISLGDSDFDICTSLPTLEGISDPQQAEMMGESHVLSSVHLPRAELPISTNQEHQRVEGAHYTARSGSDASKVVLTIEEPDTRTVDSLLQVAVASNLRFHFARQ</sequence>
<dbReference type="EMBL" id="KV907507">
    <property type="protein sequence ID" value="OOF92454.1"/>
    <property type="molecule type" value="Genomic_DNA"/>
</dbReference>
<keyword evidence="5" id="KW-1185">Reference proteome</keyword>
<organism evidence="4 5">
    <name type="scientific">Aspergillus carbonarius (strain ITEM 5010)</name>
    <dbReference type="NCBI Taxonomy" id="602072"/>
    <lineage>
        <taxon>Eukaryota</taxon>
        <taxon>Fungi</taxon>
        <taxon>Dikarya</taxon>
        <taxon>Ascomycota</taxon>
        <taxon>Pezizomycotina</taxon>
        <taxon>Eurotiomycetes</taxon>
        <taxon>Eurotiomycetidae</taxon>
        <taxon>Eurotiales</taxon>
        <taxon>Aspergillaceae</taxon>
        <taxon>Aspergillus</taxon>
        <taxon>Aspergillus subgen. Circumdati</taxon>
    </lineage>
</organism>
<feature type="domain" description="HTH myb-type" evidence="3">
    <location>
        <begin position="35"/>
        <end position="63"/>
    </location>
</feature>
<dbReference type="InterPro" id="IPR001005">
    <property type="entry name" value="SANT/Myb"/>
</dbReference>
<protein>
    <recommendedName>
        <fullName evidence="6">Myb-like domain-containing protein</fullName>
    </recommendedName>
</protein>
<proteinExistence type="predicted"/>
<dbReference type="OrthoDB" id="2143914at2759"/>
<dbReference type="AlphaFoldDB" id="A0A1R3RD99"/>
<evidence type="ECO:0008006" key="6">
    <source>
        <dbReference type="Google" id="ProtNLM"/>
    </source>
</evidence>
<dbReference type="PROSITE" id="PS50090">
    <property type="entry name" value="MYB_LIKE"/>
    <property type="match status" value="1"/>
</dbReference>
<dbReference type="VEuPathDB" id="FungiDB:ASPCADRAFT_509420"/>
<dbReference type="GO" id="GO:0000978">
    <property type="term" value="F:RNA polymerase II cis-regulatory region sequence-specific DNA binding"/>
    <property type="evidence" value="ECO:0007669"/>
    <property type="project" value="TreeGrafter"/>
</dbReference>
<name>A0A1R3RD99_ASPC5</name>
<dbReference type="PROSITE" id="PS51294">
    <property type="entry name" value="HTH_MYB"/>
    <property type="match status" value="1"/>
</dbReference>
<dbReference type="STRING" id="602072.A0A1R3RD99"/>
<dbReference type="PANTHER" id="PTHR45614">
    <property type="entry name" value="MYB PROTEIN-RELATED"/>
    <property type="match status" value="1"/>
</dbReference>
<evidence type="ECO:0000313" key="5">
    <source>
        <dbReference type="Proteomes" id="UP000188318"/>
    </source>
</evidence>
<dbReference type="GO" id="GO:0005634">
    <property type="term" value="C:nucleus"/>
    <property type="evidence" value="ECO:0007669"/>
    <property type="project" value="TreeGrafter"/>
</dbReference>
<accession>A0A1R3RD99</accession>